<evidence type="ECO:0000313" key="2">
    <source>
        <dbReference type="Proteomes" id="UP000002498"/>
    </source>
</evidence>
<reference evidence="1 2" key="1">
    <citation type="journal article" date="2011" name="PLoS Genet.">
        <title>Genome sequencing and comparative transcriptomics of the model entomopathogenic fungi Metarhizium anisopliae and M. acridum.</title>
        <authorList>
            <person name="Gao Q."/>
            <person name="Jin K."/>
            <person name="Ying S.H."/>
            <person name="Zhang Y."/>
            <person name="Xiao G."/>
            <person name="Shang Y."/>
            <person name="Duan Z."/>
            <person name="Hu X."/>
            <person name="Xie X.Q."/>
            <person name="Zhou G."/>
            <person name="Peng G."/>
            <person name="Luo Z."/>
            <person name="Huang W."/>
            <person name="Wang B."/>
            <person name="Fang W."/>
            <person name="Wang S."/>
            <person name="Zhong Y."/>
            <person name="Ma L.J."/>
            <person name="St Leger R.J."/>
            <person name="Zhao G.P."/>
            <person name="Pei Y."/>
            <person name="Feng M.G."/>
            <person name="Xia Y."/>
            <person name="Wang C."/>
        </authorList>
    </citation>
    <scope>NUCLEOTIDE SEQUENCE [LARGE SCALE GENOMIC DNA]</scope>
    <source>
        <strain evidence="2">ARSEF 23 / ATCC MYA-3075</strain>
    </source>
</reference>
<dbReference type="HOGENOM" id="CLU_1695924_0_0_1"/>
<dbReference type="AlphaFoldDB" id="A0A0B2XH47"/>
<evidence type="ECO:0000313" key="1">
    <source>
        <dbReference type="EMBL" id="KHO10887.1"/>
    </source>
</evidence>
<sequence length="155" mass="17529">MADHLRLPQVELSKKCDDLCSEFLISSQIHEASGKPRYYIDFKTAMFAVGARLKGIEKILDAKKDPMEEQAMECRNCEVKLAMNKLYYPAGEEGFACPRCNRTLELVSMPDSSGVAAAPIIREDLNFFFRLLREADEAYKAEFPGEATSWSYGEI</sequence>
<dbReference type="RefSeq" id="XP_011411720.1">
    <property type="nucleotide sequence ID" value="XM_011413418.1"/>
</dbReference>
<dbReference type="EMBL" id="ADNJ02000008">
    <property type="protein sequence ID" value="KHO10887.1"/>
    <property type="molecule type" value="Genomic_DNA"/>
</dbReference>
<accession>A0A0B2XH47</accession>
<dbReference type="Proteomes" id="UP000002498">
    <property type="component" value="Unassembled WGS sequence"/>
</dbReference>
<gene>
    <name evidence="1" type="ORF">MAA_11424</name>
</gene>
<proteinExistence type="predicted"/>
<organism evidence="1 2">
    <name type="scientific">Metarhizium robertsii (strain ARSEF 23 / ATCC MYA-3075)</name>
    <name type="common">Metarhizium anisopliae (strain ARSEF 23)</name>
    <dbReference type="NCBI Taxonomy" id="655844"/>
    <lineage>
        <taxon>Eukaryota</taxon>
        <taxon>Fungi</taxon>
        <taxon>Dikarya</taxon>
        <taxon>Ascomycota</taxon>
        <taxon>Pezizomycotina</taxon>
        <taxon>Sordariomycetes</taxon>
        <taxon>Hypocreomycetidae</taxon>
        <taxon>Hypocreales</taxon>
        <taxon>Clavicipitaceae</taxon>
        <taxon>Metarhizium</taxon>
    </lineage>
</organism>
<name>A0A0B2XH47_METRA</name>
<protein>
    <submittedName>
        <fullName evidence="1">Uncharacterized protein</fullName>
    </submittedName>
</protein>
<dbReference type="KEGG" id="maj:MAA_11424"/>
<keyword evidence="2" id="KW-1185">Reference proteome</keyword>
<reference evidence="1 2" key="2">
    <citation type="journal article" date="2014" name="Proc. Natl. Acad. Sci. U.S.A.">
        <title>Trajectory and genomic determinants of fungal-pathogen speciation and host adaptation.</title>
        <authorList>
            <person name="Hu X."/>
            <person name="Xiao G."/>
            <person name="Zheng P."/>
            <person name="Shang Y."/>
            <person name="Su Y."/>
            <person name="Zhang X."/>
            <person name="Liu X."/>
            <person name="Zhan S."/>
            <person name="St Leger R.J."/>
            <person name="Wang C."/>
        </authorList>
    </citation>
    <scope>GENOME REANNOTATION</scope>
    <source>
        <strain evidence="2">ARSEF 23 / ATCC MYA-3075</strain>
    </source>
</reference>
<comment type="caution">
    <text evidence="1">The sequence shown here is derived from an EMBL/GenBank/DDBJ whole genome shotgun (WGS) entry which is preliminary data.</text>
</comment>
<dbReference type="GeneID" id="23632872"/>